<protein>
    <submittedName>
        <fullName evidence="1">DUF1667 domain-containing protein</fullName>
    </submittedName>
</protein>
<comment type="caution">
    <text evidence="1">The sequence shown here is derived from an EMBL/GenBank/DDBJ whole genome shotgun (WGS) entry which is preliminary data.</text>
</comment>
<gene>
    <name evidence="1" type="ORF">KDK92_01150</name>
</gene>
<dbReference type="PANTHER" id="PTHR39450">
    <property type="entry name" value="MOLYBDOPTERIN OXIDOREDUCTASE, 4FE-4S CLUSTER-BINDING SUBUNIT"/>
    <property type="match status" value="1"/>
</dbReference>
<sequence length="118" mass="13317">MEKKFTCIVCPVSCTLRVYQKEENIIVEGNSCKRGKVFGENEFINPKRMLTTTVKVVGSNLKRLPIISSDEIPKDRIFEIVQEIYKISVEAPIKRGQTIIENICGTGVDIIASRSIKK</sequence>
<evidence type="ECO:0000313" key="1">
    <source>
        <dbReference type="EMBL" id="MCM1988330.1"/>
    </source>
</evidence>
<dbReference type="Gene3D" id="3.10.530.10">
    <property type="entry name" value="CPE0013-like"/>
    <property type="match status" value="1"/>
</dbReference>
<name>A0A9J6NV27_9CLOT</name>
<dbReference type="Proteomes" id="UP001056429">
    <property type="component" value="Unassembled WGS sequence"/>
</dbReference>
<reference evidence="1" key="2">
    <citation type="submission" date="2021-04" db="EMBL/GenBank/DDBJ databases">
        <authorList>
            <person name="Dong X."/>
        </authorList>
    </citation>
    <scope>NUCLEOTIDE SEQUENCE</scope>
    <source>
        <strain evidence="1">ZWT</strain>
    </source>
</reference>
<dbReference type="EMBL" id="JAGSOJ010000001">
    <property type="protein sequence ID" value="MCM1988330.1"/>
    <property type="molecule type" value="Genomic_DNA"/>
</dbReference>
<dbReference type="SUPFAM" id="SSF160148">
    <property type="entry name" value="CPE0013-like"/>
    <property type="match status" value="1"/>
</dbReference>
<dbReference type="InterPro" id="IPR036593">
    <property type="entry name" value="CPE0013-like_sf"/>
</dbReference>
<proteinExistence type="predicted"/>
<accession>A0A9J6NV27</accession>
<evidence type="ECO:0000313" key="2">
    <source>
        <dbReference type="Proteomes" id="UP001056429"/>
    </source>
</evidence>
<dbReference type="Pfam" id="PF07892">
    <property type="entry name" value="DUF1667"/>
    <property type="match status" value="1"/>
</dbReference>
<reference evidence="1" key="1">
    <citation type="journal article" date="2021" name="mSystems">
        <title>Bacteria and Archaea Synergistically Convert Glycine Betaine to Biogenic Methane in the Formosa Cold Seep of the South China Sea.</title>
        <authorList>
            <person name="Li L."/>
            <person name="Zhang W."/>
            <person name="Zhang S."/>
            <person name="Song L."/>
            <person name="Sun Q."/>
            <person name="Zhang H."/>
            <person name="Xiang H."/>
            <person name="Dong X."/>
        </authorList>
    </citation>
    <scope>NUCLEOTIDE SEQUENCE</scope>
    <source>
        <strain evidence="1">ZWT</strain>
    </source>
</reference>
<organism evidence="1 2">
    <name type="scientific">Oceanirhabdus seepicola</name>
    <dbReference type="NCBI Taxonomy" id="2828781"/>
    <lineage>
        <taxon>Bacteria</taxon>
        <taxon>Bacillati</taxon>
        <taxon>Bacillota</taxon>
        <taxon>Clostridia</taxon>
        <taxon>Eubacteriales</taxon>
        <taxon>Clostridiaceae</taxon>
        <taxon>Oceanirhabdus</taxon>
    </lineage>
</organism>
<dbReference type="InterPro" id="IPR012460">
    <property type="entry name" value="DUF1667"/>
</dbReference>
<keyword evidence="2" id="KW-1185">Reference proteome</keyword>
<dbReference type="RefSeq" id="WP_250857201.1">
    <property type="nucleotide sequence ID" value="NZ_JAGSOJ010000001.1"/>
</dbReference>
<dbReference type="PANTHER" id="PTHR39450:SF1">
    <property type="entry name" value="DUF1667 DOMAIN-CONTAINING PROTEIN"/>
    <property type="match status" value="1"/>
</dbReference>
<dbReference type="AlphaFoldDB" id="A0A9J6NV27"/>